<dbReference type="InterPro" id="IPR025530">
    <property type="entry name" value="DUF4417"/>
</dbReference>
<organism evidence="1 2">
    <name type="scientific">Blautia hydrogenotrophica (strain DSM 10507 / JCM 14656 / S5a33)</name>
    <name type="common">Ruminococcus hydrogenotrophicus</name>
    <dbReference type="NCBI Taxonomy" id="476272"/>
    <lineage>
        <taxon>Bacteria</taxon>
        <taxon>Bacillati</taxon>
        <taxon>Bacillota</taxon>
        <taxon>Clostridia</taxon>
        <taxon>Lachnospirales</taxon>
        <taxon>Lachnospiraceae</taxon>
        <taxon>Blautia</taxon>
    </lineage>
</organism>
<sequence length="242" mass="28312">MTSQRNFAVIFCIMGGFSMAERYTRYSTVNDVMKEFLIYGAELTKMGYPILPMVQTVPSNTVDFSESLSRKLKGHKRLNVNFFVDDEKFERLYSAPDRYIEHLKCFESICGLDFSIDTQMPLVMQMWNKYRSMALDWYLTLQGIKVIPNVNIVPYEGRKWLLDGIPKYSTVCCSTNGRIRSKRAREEFCDGFYQMCSKLEPTRIIVVGRLPDELRDLTKVINLKARNQRMNERFGKDKYGDK</sequence>
<dbReference type="Proteomes" id="UP000003100">
    <property type="component" value="Unassembled WGS sequence"/>
</dbReference>
<dbReference type="Pfam" id="PF14386">
    <property type="entry name" value="DUF4417"/>
    <property type="match status" value="1"/>
</dbReference>
<accession>C0CM21</accession>
<dbReference type="HOGENOM" id="CLU_100122_0_0_9"/>
<proteinExistence type="predicted"/>
<evidence type="ECO:0000313" key="2">
    <source>
        <dbReference type="Proteomes" id="UP000003100"/>
    </source>
</evidence>
<dbReference type="eggNOG" id="ENOG502ZC0W">
    <property type="taxonomic scope" value="Bacteria"/>
</dbReference>
<reference evidence="1 2" key="1">
    <citation type="submission" date="2009-01" db="EMBL/GenBank/DDBJ databases">
        <authorList>
            <person name="Fulton L."/>
            <person name="Clifton S."/>
            <person name="Fulton B."/>
            <person name="Xu J."/>
            <person name="Minx P."/>
            <person name="Pepin K.H."/>
            <person name="Johnson M."/>
            <person name="Bhonagiri V."/>
            <person name="Nash W.E."/>
            <person name="Mardis E.R."/>
            <person name="Wilson R.K."/>
        </authorList>
    </citation>
    <scope>NUCLEOTIDE SEQUENCE [LARGE SCALE GENOMIC DNA]</scope>
    <source>
        <strain evidence="2">DSM 10507 / JCM 14656 / S5a33</strain>
    </source>
</reference>
<protein>
    <recommendedName>
        <fullName evidence="3">DUF4417 domain-containing protein</fullName>
    </recommendedName>
</protein>
<comment type="caution">
    <text evidence="1">The sequence shown here is derived from an EMBL/GenBank/DDBJ whole genome shotgun (WGS) entry which is preliminary data.</text>
</comment>
<name>C0CM21_BLAHS</name>
<dbReference type="EMBL" id="ACBZ01000101">
    <property type="protein sequence ID" value="EEG49091.1"/>
    <property type="molecule type" value="Genomic_DNA"/>
</dbReference>
<evidence type="ECO:0008006" key="3">
    <source>
        <dbReference type="Google" id="ProtNLM"/>
    </source>
</evidence>
<dbReference type="AlphaFoldDB" id="C0CM21"/>
<evidence type="ECO:0000313" key="1">
    <source>
        <dbReference type="EMBL" id="EEG49091.1"/>
    </source>
</evidence>
<gene>
    <name evidence="1" type="ORF">RUMHYD_01896</name>
</gene>
<dbReference type="PATRIC" id="fig|476272.21.peg.1938"/>
<keyword evidence="2" id="KW-1185">Reference proteome</keyword>
<reference evidence="1 2" key="2">
    <citation type="submission" date="2009-02" db="EMBL/GenBank/DDBJ databases">
        <title>Draft genome sequence of Blautia hydrogenotrophica DSM 10507 (Ruminococcus hydrogenotrophicus DSM 10507).</title>
        <authorList>
            <person name="Sudarsanam P."/>
            <person name="Ley R."/>
            <person name="Guruge J."/>
            <person name="Turnbaugh P.J."/>
            <person name="Mahowald M."/>
            <person name="Liep D."/>
            <person name="Gordon J."/>
        </authorList>
    </citation>
    <scope>NUCLEOTIDE SEQUENCE [LARGE SCALE GENOMIC DNA]</scope>
    <source>
        <strain evidence="2">DSM 10507 / JCM 14656 / S5a33</strain>
    </source>
</reference>